<accession>A0A5K7YXC7</accession>
<organism evidence="1 2">
    <name type="scientific">Desulfosarcina widdelii</name>
    <dbReference type="NCBI Taxonomy" id="947919"/>
    <lineage>
        <taxon>Bacteria</taxon>
        <taxon>Pseudomonadati</taxon>
        <taxon>Thermodesulfobacteriota</taxon>
        <taxon>Desulfobacteria</taxon>
        <taxon>Desulfobacterales</taxon>
        <taxon>Desulfosarcinaceae</taxon>
        <taxon>Desulfosarcina</taxon>
    </lineage>
</organism>
<sequence>MYLKSLIIIMKEKLKIYDGKYMSNILKILAISVILNIPVTALSSPSISSVEGTVKDGSRIFITGNDFGANGPNIFLFDDFSGGENGEVFPDKSAIIGTWDLKRGKVWTDNLLSKNQGSRHTGLDGGMQNRILFGSVQEEIFISSIAYVPDGYRFPGAATENALDSNPNIKHAWLFYTADGYSVDNDPDMWMPGVDTGGNWQTLMSNDTRSPRQGWRSGSAEQQWAWNEPVRWSFWFKGNGTTASGSREYHGAVSSSGHTFYENHNVAWFDTSDHAYGFDRMTIPGYLSRDSYPTYNYVIDDVYVAVGPNAAARVEIGNNAKYTNCTKLAIMTPTSWSDNKIEAVVREGMIDTNDTLYLYVIDNNNVCSDGYPISISTQDDDLDPPQNLKVID</sequence>
<dbReference type="OrthoDB" id="5398506at2"/>
<protein>
    <submittedName>
        <fullName evidence="1">Uncharacterized protein</fullName>
    </submittedName>
</protein>
<keyword evidence="2" id="KW-1185">Reference proteome</keyword>
<evidence type="ECO:0000313" key="1">
    <source>
        <dbReference type="EMBL" id="BBO72990.1"/>
    </source>
</evidence>
<dbReference type="RefSeq" id="WP_155302141.1">
    <property type="nucleotide sequence ID" value="NZ_AP021875.1"/>
</dbReference>
<gene>
    <name evidence="1" type="ORF">DSCW_04070</name>
</gene>
<evidence type="ECO:0000313" key="2">
    <source>
        <dbReference type="Proteomes" id="UP000427769"/>
    </source>
</evidence>
<dbReference type="AlphaFoldDB" id="A0A5K7YXC7"/>
<proteinExistence type="predicted"/>
<reference evidence="1 2" key="1">
    <citation type="submission" date="2019-11" db="EMBL/GenBank/DDBJ databases">
        <title>Comparative genomics of hydrocarbon-degrading Desulfosarcina strains.</title>
        <authorList>
            <person name="Watanabe M."/>
            <person name="Kojima H."/>
            <person name="Fukui M."/>
        </authorList>
    </citation>
    <scope>NUCLEOTIDE SEQUENCE [LARGE SCALE GENOMIC DNA]</scope>
    <source>
        <strain evidence="1 2">PP31</strain>
    </source>
</reference>
<name>A0A5K7YXC7_9BACT</name>
<dbReference type="Proteomes" id="UP000427769">
    <property type="component" value="Chromosome"/>
</dbReference>
<dbReference type="KEGG" id="dwd:DSCW_04070"/>
<dbReference type="EMBL" id="AP021875">
    <property type="protein sequence ID" value="BBO72990.1"/>
    <property type="molecule type" value="Genomic_DNA"/>
</dbReference>